<gene>
    <name evidence="3" type="ORF">BO85DRAFT_449886</name>
</gene>
<protein>
    <submittedName>
        <fullName evidence="3">Uncharacterized protein</fullName>
    </submittedName>
</protein>
<dbReference type="Proteomes" id="UP000249526">
    <property type="component" value="Unassembled WGS sequence"/>
</dbReference>
<evidence type="ECO:0000256" key="1">
    <source>
        <dbReference type="SAM" id="Coils"/>
    </source>
</evidence>
<dbReference type="EMBL" id="KZ825063">
    <property type="protein sequence ID" value="RAH57162.1"/>
    <property type="molecule type" value="Genomic_DNA"/>
</dbReference>
<name>A0A8G1R279_9EURO</name>
<accession>A0A8G1R279</accession>
<evidence type="ECO:0000313" key="4">
    <source>
        <dbReference type="Proteomes" id="UP000249526"/>
    </source>
</evidence>
<dbReference type="AlphaFoldDB" id="A0A8G1R279"/>
<dbReference type="GeneID" id="37163664"/>
<organism evidence="3 4">
    <name type="scientific">Aspergillus piperis CBS 112811</name>
    <dbReference type="NCBI Taxonomy" id="1448313"/>
    <lineage>
        <taxon>Eukaryota</taxon>
        <taxon>Fungi</taxon>
        <taxon>Dikarya</taxon>
        <taxon>Ascomycota</taxon>
        <taxon>Pezizomycotina</taxon>
        <taxon>Eurotiomycetes</taxon>
        <taxon>Eurotiomycetidae</taxon>
        <taxon>Eurotiales</taxon>
        <taxon>Aspergillaceae</taxon>
        <taxon>Aspergillus</taxon>
        <taxon>Aspergillus subgen. Circumdati</taxon>
    </lineage>
</organism>
<feature type="coiled-coil region" evidence="1">
    <location>
        <begin position="258"/>
        <end position="369"/>
    </location>
</feature>
<sequence>MATTLWDPDRILQITKGPHDQGMFCLGRARSRYDSRCRWDIPYSDYQIIRKSLSQLARKLPHEISDDELKEIAERGLCDYHCGQVHEVVSGWHDTLASLQNLYSPYKDPGETRDTVFDALQATVKRSGDLLPPEEDSSAEDLSVYFGGHMREPSELVEARKQRDLQTTREKNLENCLALLKERLALCEENDRLREQNCANLQELLGEVKAELSDVQGNNSILTCTISDLQGACDLKMRQLTEMTAELSNVRGNNSSLIDANEEMRKEMRKEVDGKKKQLNEVTVELSNVRRANERFRIFNEDMRKEINCKQEQIETITSQLASMSTDLDSTTKELSVACETKEKVQNDLHAALEEISNLQAQLTEIQVQQSTTLWCKIKRWIQEKASSLSRDRRRRGIRDEDEEVALAPVKPSNLA</sequence>
<keyword evidence="1" id="KW-0175">Coiled coil</keyword>
<evidence type="ECO:0000313" key="3">
    <source>
        <dbReference type="EMBL" id="RAH57162.1"/>
    </source>
</evidence>
<feature type="region of interest" description="Disordered" evidence="2">
    <location>
        <begin position="391"/>
        <end position="416"/>
    </location>
</feature>
<evidence type="ECO:0000256" key="2">
    <source>
        <dbReference type="SAM" id="MobiDB-lite"/>
    </source>
</evidence>
<reference evidence="3 4" key="1">
    <citation type="submission" date="2018-02" db="EMBL/GenBank/DDBJ databases">
        <title>The genomes of Aspergillus section Nigri reveals drivers in fungal speciation.</title>
        <authorList>
            <consortium name="DOE Joint Genome Institute"/>
            <person name="Vesth T.C."/>
            <person name="Nybo J."/>
            <person name="Theobald S."/>
            <person name="Brandl J."/>
            <person name="Frisvad J.C."/>
            <person name="Nielsen K.F."/>
            <person name="Lyhne E.K."/>
            <person name="Kogle M.E."/>
            <person name="Kuo A."/>
            <person name="Riley R."/>
            <person name="Clum A."/>
            <person name="Nolan M."/>
            <person name="Lipzen A."/>
            <person name="Salamov A."/>
            <person name="Henrissat B."/>
            <person name="Wiebenga A."/>
            <person name="De vries R.P."/>
            <person name="Grigoriev I.V."/>
            <person name="Mortensen U.H."/>
            <person name="Andersen M.R."/>
            <person name="Baker S.E."/>
        </authorList>
    </citation>
    <scope>NUCLEOTIDE SEQUENCE [LARGE SCALE GENOMIC DNA]</scope>
    <source>
        <strain evidence="3 4">CBS 112811</strain>
    </source>
</reference>
<feature type="coiled-coil region" evidence="1">
    <location>
        <begin position="170"/>
        <end position="218"/>
    </location>
</feature>
<proteinExistence type="predicted"/>
<dbReference type="RefSeq" id="XP_025515084.1">
    <property type="nucleotide sequence ID" value="XM_025660262.1"/>
</dbReference>
<keyword evidence="4" id="KW-1185">Reference proteome</keyword>